<feature type="transmembrane region" description="Helical" evidence="1">
    <location>
        <begin position="42"/>
        <end position="60"/>
    </location>
</feature>
<feature type="transmembrane region" description="Helical" evidence="1">
    <location>
        <begin position="133"/>
        <end position="150"/>
    </location>
</feature>
<sequence length="153" mass="17321">MWYFYILIGLLVFFAFTVRVITGFGSAMILTPVLSLFLGPKHAVIITILMESAMAVVFIVKEKLNFEIWHIFVGGIAGIIVIDIITLASFSISGYVTVDLLLLLIYSIPFLLIAYVVGKYILTFTHPEKLKRIILFTTLFAGVIAIWNFLPWW</sequence>
<name>A0A7G9ZCD9_9EURY</name>
<dbReference type="AlphaFoldDB" id="A0A7G9ZCD9"/>
<dbReference type="EMBL" id="MT631707">
    <property type="protein sequence ID" value="QNO57923.1"/>
    <property type="molecule type" value="Genomic_DNA"/>
</dbReference>
<feature type="transmembrane region" description="Helical" evidence="1">
    <location>
        <begin position="72"/>
        <end position="94"/>
    </location>
</feature>
<evidence type="ECO:0000256" key="1">
    <source>
        <dbReference type="SAM" id="Phobius"/>
    </source>
</evidence>
<reference evidence="2" key="1">
    <citation type="submission" date="2020-06" db="EMBL/GenBank/DDBJ databases">
        <title>Unique genomic features of the anaerobic methanotrophic archaea.</title>
        <authorList>
            <person name="Chadwick G.L."/>
            <person name="Skennerton C.T."/>
            <person name="Laso-Perez R."/>
            <person name="Leu A.O."/>
            <person name="Speth D.R."/>
            <person name="Yu H."/>
            <person name="Morgan-Lang C."/>
            <person name="Hatzenpichler R."/>
            <person name="Goudeau D."/>
            <person name="Malmstrom R."/>
            <person name="Brazelton W.J."/>
            <person name="Woyke T."/>
            <person name="Hallam S.J."/>
            <person name="Tyson G.W."/>
            <person name="Wegener G."/>
            <person name="Boetius A."/>
            <person name="Orphan V."/>
        </authorList>
    </citation>
    <scope>NUCLEOTIDE SEQUENCE</scope>
</reference>
<organism evidence="2">
    <name type="scientific">Candidatus Methanophaga sp. ANME-1 ERB7</name>
    <dbReference type="NCBI Taxonomy" id="2759913"/>
    <lineage>
        <taxon>Archaea</taxon>
        <taxon>Methanobacteriati</taxon>
        <taxon>Methanobacteriota</taxon>
        <taxon>Stenosarchaea group</taxon>
        <taxon>Methanomicrobia</taxon>
        <taxon>Candidatus Methanophagales</taxon>
        <taxon>Candidatus Methanophagaceae</taxon>
        <taxon>Candidatus Methanophaga</taxon>
    </lineage>
</organism>
<keyword evidence="1" id="KW-0472">Membrane</keyword>
<proteinExistence type="predicted"/>
<feature type="transmembrane region" description="Helical" evidence="1">
    <location>
        <begin position="100"/>
        <end position="121"/>
    </location>
</feature>
<protein>
    <submittedName>
        <fullName evidence="2">Uncharacterized protein</fullName>
    </submittedName>
</protein>
<accession>A0A7G9ZCD9</accession>
<keyword evidence="1" id="KW-1133">Transmembrane helix</keyword>
<gene>
    <name evidence="2" type="ORF">GHLLLOKB_00011</name>
</gene>
<feature type="transmembrane region" description="Helical" evidence="1">
    <location>
        <begin position="7"/>
        <end position="30"/>
    </location>
</feature>
<keyword evidence="1" id="KW-0812">Transmembrane</keyword>
<evidence type="ECO:0000313" key="2">
    <source>
        <dbReference type="EMBL" id="QNO57923.1"/>
    </source>
</evidence>